<proteinExistence type="predicted"/>
<comment type="caution">
    <text evidence="4">The sequence shown here is derived from an EMBL/GenBank/DDBJ whole genome shotgun (WGS) entry which is preliminary data.</text>
</comment>
<dbReference type="SUPFAM" id="SSF53639">
    <property type="entry name" value="AraD/HMP-PK domain-like"/>
    <property type="match status" value="1"/>
</dbReference>
<dbReference type="PANTHER" id="PTHR22789:SF0">
    <property type="entry name" value="3-OXO-TETRONATE 4-PHOSPHATE DECARBOXYLASE-RELATED"/>
    <property type="match status" value="1"/>
</dbReference>
<dbReference type="Proteomes" id="UP001254813">
    <property type="component" value="Unassembled WGS sequence"/>
</dbReference>
<dbReference type="InterPro" id="IPR036409">
    <property type="entry name" value="Aldolase_II/adducin_N_sf"/>
</dbReference>
<evidence type="ECO:0000256" key="2">
    <source>
        <dbReference type="ARBA" id="ARBA00023239"/>
    </source>
</evidence>
<evidence type="ECO:0000259" key="3">
    <source>
        <dbReference type="SMART" id="SM01007"/>
    </source>
</evidence>
<reference evidence="4 5" key="1">
    <citation type="submission" date="2022-06" db="EMBL/GenBank/DDBJ databases">
        <title>Halogeometricum sp. a new haloarchaeum isolate from saline soil.</title>
        <authorList>
            <person name="Strakova D."/>
            <person name="Galisteo C."/>
            <person name="Sanchez-Porro C."/>
            <person name="Ventosa A."/>
        </authorList>
    </citation>
    <scope>NUCLEOTIDE SEQUENCE [LARGE SCALE GENOMIC DNA]</scope>
    <source>
        <strain evidence="5">S3BR25-2</strain>
    </source>
</reference>
<dbReference type="Gene3D" id="3.40.225.10">
    <property type="entry name" value="Class II aldolase/adducin N-terminal domain"/>
    <property type="match status" value="1"/>
</dbReference>
<dbReference type="SMART" id="SM01007">
    <property type="entry name" value="Aldolase_II"/>
    <property type="match status" value="1"/>
</dbReference>
<evidence type="ECO:0000313" key="4">
    <source>
        <dbReference type="EMBL" id="MDS0295554.1"/>
    </source>
</evidence>
<evidence type="ECO:0000256" key="1">
    <source>
        <dbReference type="ARBA" id="ARBA00022723"/>
    </source>
</evidence>
<sequence length="222" mass="24236">MNENQSLDQSAEETRSTIAEHGRKMLEQGLTKGTGGNISARVGDDHIAISPSGMPYNSVETEDVPVMDFDGERVRGDRDPSSELSMHSQVYRRRDDVGAVLHNHSPYATTFATIDEPIPASHYLIAFAGNEVPVASYETYATEELGNAAVETLGDDHNACLLQNHGVLAVGDDVESAFETALMVEYCARIQYQSMAIGEPTIIPEEEVDHLQSKFEGYGQSN</sequence>
<protein>
    <submittedName>
        <fullName evidence="4">Class II aldolase/adducin family protein</fullName>
    </submittedName>
</protein>
<dbReference type="PANTHER" id="PTHR22789">
    <property type="entry name" value="FUCULOSE PHOSPHATE ALDOLASE"/>
    <property type="match status" value="1"/>
</dbReference>
<feature type="domain" description="Class II aldolase/adducin N-terminal" evidence="3">
    <location>
        <begin position="16"/>
        <end position="192"/>
    </location>
</feature>
<keyword evidence="2" id="KW-0456">Lyase</keyword>
<dbReference type="Pfam" id="PF00596">
    <property type="entry name" value="Aldolase_II"/>
    <property type="match status" value="1"/>
</dbReference>
<dbReference type="InterPro" id="IPR050197">
    <property type="entry name" value="Aldolase_class_II_sugar_metab"/>
</dbReference>
<evidence type="ECO:0000313" key="5">
    <source>
        <dbReference type="Proteomes" id="UP001254813"/>
    </source>
</evidence>
<name>A0ABU2G5R5_9EURY</name>
<dbReference type="EMBL" id="JAMQOQ010000004">
    <property type="protein sequence ID" value="MDS0295554.1"/>
    <property type="molecule type" value="Genomic_DNA"/>
</dbReference>
<gene>
    <name evidence="4" type="ORF">NDI79_15380</name>
</gene>
<organism evidence="4 5">
    <name type="scientific">Halogeometricum luteum</name>
    <dbReference type="NCBI Taxonomy" id="2950537"/>
    <lineage>
        <taxon>Archaea</taxon>
        <taxon>Methanobacteriati</taxon>
        <taxon>Methanobacteriota</taxon>
        <taxon>Stenosarchaea group</taxon>
        <taxon>Halobacteria</taxon>
        <taxon>Halobacteriales</taxon>
        <taxon>Haloferacaceae</taxon>
        <taxon>Halogeometricum</taxon>
    </lineage>
</organism>
<dbReference type="RefSeq" id="WP_310929480.1">
    <property type="nucleotide sequence ID" value="NZ_JAMQOQ010000004.1"/>
</dbReference>
<keyword evidence="1" id="KW-0479">Metal-binding</keyword>
<keyword evidence="5" id="KW-1185">Reference proteome</keyword>
<dbReference type="InterPro" id="IPR001303">
    <property type="entry name" value="Aldolase_II/adducin_N"/>
</dbReference>
<accession>A0ABU2G5R5</accession>